<dbReference type="RefSeq" id="WP_104921005.1">
    <property type="nucleotide sequence ID" value="NZ_CP019062.1"/>
</dbReference>
<dbReference type="Pfam" id="PF10554">
    <property type="entry name" value="Phage_ASH"/>
    <property type="match status" value="1"/>
</dbReference>
<dbReference type="AlphaFoldDB" id="A0A2L1UKI4"/>
<dbReference type="KEGG" id="rox:BV494_00095"/>
<dbReference type="EMBL" id="CP019062">
    <property type="protein sequence ID" value="AVF33424.1"/>
    <property type="molecule type" value="Genomic_DNA"/>
</dbReference>
<sequence length="91" mass="9689">MVSFRDFLYNAPAVAKSAAEFRSSCNLKAAPHVESAVALTQLLKMRPLAARNISMVAQAGQPSGWPVAFRTGTANLVWATTNGFRSSCGSE</sequence>
<dbReference type="Proteomes" id="UP000239197">
    <property type="component" value="Chromosome"/>
</dbReference>
<evidence type="ECO:0000313" key="1">
    <source>
        <dbReference type="EMBL" id="AVF33424.1"/>
    </source>
</evidence>
<proteinExistence type="predicted"/>
<keyword evidence="2" id="KW-1185">Reference proteome</keyword>
<evidence type="ECO:0000313" key="2">
    <source>
        <dbReference type="Proteomes" id="UP000239197"/>
    </source>
</evidence>
<dbReference type="InterPro" id="IPR018880">
    <property type="entry name" value="Phage_P4_Ash"/>
</dbReference>
<accession>A0A2L1UKI4</accession>
<name>A0A2L1UKI4_9GAMM</name>
<reference evidence="2" key="1">
    <citation type="submission" date="2017-01" db="EMBL/GenBank/DDBJ databases">
        <title>Genome sequence of Rouxiella sp. ERMR1:05.</title>
        <authorList>
            <person name="Kumar R."/>
            <person name="Singh D."/>
            <person name="Kumar S."/>
        </authorList>
    </citation>
    <scope>NUCLEOTIDE SEQUENCE [LARGE SCALE GENOMIC DNA]</scope>
    <source>
        <strain evidence="2">ERMR1:05</strain>
    </source>
</reference>
<gene>
    <name evidence="1" type="ORF">BV494_00095</name>
</gene>
<dbReference type="OrthoDB" id="6631751at2"/>
<protein>
    <submittedName>
        <fullName evidence="1">Uncharacterized protein</fullName>
    </submittedName>
</protein>
<organism evidence="1 2">
    <name type="scientific">Rahnella sikkimica</name>
    <dbReference type="NCBI Taxonomy" id="1805933"/>
    <lineage>
        <taxon>Bacteria</taxon>
        <taxon>Pseudomonadati</taxon>
        <taxon>Pseudomonadota</taxon>
        <taxon>Gammaproteobacteria</taxon>
        <taxon>Enterobacterales</taxon>
        <taxon>Yersiniaceae</taxon>
        <taxon>Rahnella</taxon>
    </lineage>
</organism>